<dbReference type="AlphaFoldDB" id="A0A5B2TFN1"/>
<dbReference type="Pfam" id="PF00756">
    <property type="entry name" value="Esterase"/>
    <property type="match status" value="1"/>
</dbReference>
<evidence type="ECO:0000313" key="4">
    <source>
        <dbReference type="EMBL" id="KAA2212805.1"/>
    </source>
</evidence>
<keyword evidence="5" id="KW-1185">Reference proteome</keyword>
<comment type="similarity">
    <text evidence="1">Belongs to the esterase D family.</text>
</comment>
<name>A0A5B2TFN1_9PROT</name>
<evidence type="ECO:0000256" key="3">
    <source>
        <dbReference type="SAM" id="SignalP"/>
    </source>
</evidence>
<sequence length="296" mass="31072">MSRRALVAAMLTGTAARAADLPITLPRSATWDMRSTAGHRHRILLGWPKAPAPPGGYPALLLLDGHTSFPIATALARQQEARGAQSLTEPAVLVGLTYPEEAAPSGDGVDGRSRDYTLPAAGAPAGTGGADAFLDFVEQLLLPDIAARLPLDRDRLALFGHSYGGLCALHAFFTRPALFRATIAASPSIWWGNGAVLAEESRFAGALPPGTARRRLLITVGSREQRSAEEIAALPPARQERARMSNMVGRAGDLAARLSGLGPEGPEVAFVNFPGEDHGSVIAPAIGRAVRFALAR</sequence>
<dbReference type="PANTHER" id="PTHR40841:SF2">
    <property type="entry name" value="SIDEROPHORE-DEGRADING ESTERASE (EUROFUNG)"/>
    <property type="match status" value="1"/>
</dbReference>
<keyword evidence="3" id="KW-0732">Signal</keyword>
<keyword evidence="2 4" id="KW-0378">Hydrolase</keyword>
<evidence type="ECO:0000256" key="1">
    <source>
        <dbReference type="ARBA" id="ARBA00005622"/>
    </source>
</evidence>
<dbReference type="SUPFAM" id="SSF53474">
    <property type="entry name" value="alpha/beta-Hydrolases"/>
    <property type="match status" value="1"/>
</dbReference>
<evidence type="ECO:0000313" key="5">
    <source>
        <dbReference type="Proteomes" id="UP000322110"/>
    </source>
</evidence>
<reference evidence="4 5" key="1">
    <citation type="journal article" date="2015" name="Int. J. Syst. Evol. Microbiol.">
        <title>Roseomonas oryzae sp. nov., isolated from paddy rhizosphere soil.</title>
        <authorList>
            <person name="Ramaprasad E.V."/>
            <person name="Sasikala Ch."/>
            <person name="Ramana Ch.V."/>
        </authorList>
    </citation>
    <scope>NUCLEOTIDE SEQUENCE [LARGE SCALE GENOMIC DNA]</scope>
    <source>
        <strain evidence="4 5">KCTC 42542</strain>
    </source>
</reference>
<dbReference type="InterPro" id="IPR029058">
    <property type="entry name" value="AB_hydrolase_fold"/>
</dbReference>
<proteinExistence type="inferred from homology"/>
<dbReference type="EMBL" id="VUKA01000006">
    <property type="protein sequence ID" value="KAA2212805.1"/>
    <property type="molecule type" value="Genomic_DNA"/>
</dbReference>
<dbReference type="PANTHER" id="PTHR40841">
    <property type="entry name" value="SIDEROPHORE TRIACETYLFUSARININE C ESTERASE"/>
    <property type="match status" value="1"/>
</dbReference>
<comment type="caution">
    <text evidence="4">The sequence shown here is derived from an EMBL/GenBank/DDBJ whole genome shotgun (WGS) entry which is preliminary data.</text>
</comment>
<feature type="signal peptide" evidence="3">
    <location>
        <begin position="1"/>
        <end position="18"/>
    </location>
</feature>
<dbReference type="GO" id="GO:0016788">
    <property type="term" value="F:hydrolase activity, acting on ester bonds"/>
    <property type="evidence" value="ECO:0007669"/>
    <property type="project" value="TreeGrafter"/>
</dbReference>
<organism evidence="4 5">
    <name type="scientific">Teichococcus oryzae</name>
    <dbReference type="NCBI Taxonomy" id="1608942"/>
    <lineage>
        <taxon>Bacteria</taxon>
        <taxon>Pseudomonadati</taxon>
        <taxon>Pseudomonadota</taxon>
        <taxon>Alphaproteobacteria</taxon>
        <taxon>Acetobacterales</taxon>
        <taxon>Roseomonadaceae</taxon>
        <taxon>Roseomonas</taxon>
    </lineage>
</organism>
<dbReference type="Proteomes" id="UP000322110">
    <property type="component" value="Unassembled WGS sequence"/>
</dbReference>
<dbReference type="InterPro" id="IPR000801">
    <property type="entry name" value="Esterase-like"/>
</dbReference>
<dbReference type="Gene3D" id="3.40.50.1820">
    <property type="entry name" value="alpha/beta hydrolase"/>
    <property type="match status" value="1"/>
</dbReference>
<dbReference type="InterPro" id="IPR052558">
    <property type="entry name" value="Siderophore_Hydrolase_D"/>
</dbReference>
<accession>A0A5B2TFN1</accession>
<feature type="chain" id="PRO_5022834374" evidence="3">
    <location>
        <begin position="19"/>
        <end position="296"/>
    </location>
</feature>
<dbReference type="OrthoDB" id="5523653at2"/>
<evidence type="ECO:0000256" key="2">
    <source>
        <dbReference type="ARBA" id="ARBA00022801"/>
    </source>
</evidence>
<protein>
    <submittedName>
        <fullName evidence="4">Alpha/beta hydrolase</fullName>
    </submittedName>
</protein>
<gene>
    <name evidence="4" type="ORF">F0Q34_13330</name>
</gene>